<dbReference type="GO" id="GO:0016747">
    <property type="term" value="F:acyltransferase activity, transferring groups other than amino-acyl groups"/>
    <property type="evidence" value="ECO:0007669"/>
    <property type="project" value="InterPro"/>
</dbReference>
<dbReference type="PANTHER" id="PTHR43877">
    <property type="entry name" value="AMINOALKYLPHOSPHONATE N-ACETYLTRANSFERASE-RELATED-RELATED"/>
    <property type="match status" value="1"/>
</dbReference>
<gene>
    <name evidence="4" type="ORF">H8K47_14970</name>
</gene>
<dbReference type="PROSITE" id="PS51186">
    <property type="entry name" value="GNAT"/>
    <property type="match status" value="1"/>
</dbReference>
<feature type="domain" description="N-acetyltransferase" evidence="3">
    <location>
        <begin position="2"/>
        <end position="142"/>
    </location>
</feature>
<dbReference type="Proteomes" id="UP000612361">
    <property type="component" value="Unassembled WGS sequence"/>
</dbReference>
<sequence>MISLRPARPQDAQAVADLLAELDYPGSHAFIESRIKQLLSHPDATLILAVDEQTVLGCISLHFIPQLALAGDFCRISYFCVADGARNRGIGTLLEQRAVQLASDYGCDRIEVHCHERRTEAHRFYARQGYAESPKYLNKKIS</sequence>
<protein>
    <submittedName>
        <fullName evidence="4">GNAT family N-acetyltransferase</fullName>
    </submittedName>
</protein>
<dbReference type="CDD" id="cd04301">
    <property type="entry name" value="NAT_SF"/>
    <property type="match status" value="1"/>
</dbReference>
<dbReference type="AlphaFoldDB" id="A0A923KWK7"/>
<accession>A0A923KWK7</accession>
<keyword evidence="2" id="KW-0012">Acyltransferase</keyword>
<dbReference type="Gene3D" id="3.40.630.30">
    <property type="match status" value="1"/>
</dbReference>
<proteinExistence type="predicted"/>
<dbReference type="Pfam" id="PF00583">
    <property type="entry name" value="Acetyltransf_1"/>
    <property type="match status" value="1"/>
</dbReference>
<reference evidence="4" key="1">
    <citation type="submission" date="2020-08" db="EMBL/GenBank/DDBJ databases">
        <title>Novel species isolated from subtropical streams in China.</title>
        <authorList>
            <person name="Lu H."/>
        </authorList>
    </citation>
    <scope>NUCLEOTIDE SEQUENCE</scope>
    <source>
        <strain evidence="4">CY7W</strain>
    </source>
</reference>
<organism evidence="4 5">
    <name type="scientific">Undibacterium rugosum</name>
    <dbReference type="NCBI Taxonomy" id="2762291"/>
    <lineage>
        <taxon>Bacteria</taxon>
        <taxon>Pseudomonadati</taxon>
        <taxon>Pseudomonadota</taxon>
        <taxon>Betaproteobacteria</taxon>
        <taxon>Burkholderiales</taxon>
        <taxon>Oxalobacteraceae</taxon>
        <taxon>Undibacterium</taxon>
    </lineage>
</organism>
<dbReference type="InterPro" id="IPR050832">
    <property type="entry name" value="Bact_Acetyltransf"/>
</dbReference>
<dbReference type="EMBL" id="JACOGG010000018">
    <property type="protein sequence ID" value="MBC3936667.1"/>
    <property type="molecule type" value="Genomic_DNA"/>
</dbReference>
<evidence type="ECO:0000256" key="2">
    <source>
        <dbReference type="ARBA" id="ARBA00023315"/>
    </source>
</evidence>
<evidence type="ECO:0000259" key="3">
    <source>
        <dbReference type="PROSITE" id="PS51186"/>
    </source>
</evidence>
<dbReference type="RefSeq" id="WP_186882209.1">
    <property type="nucleotide sequence ID" value="NZ_JACOGG010000018.1"/>
</dbReference>
<comment type="caution">
    <text evidence="4">The sequence shown here is derived from an EMBL/GenBank/DDBJ whole genome shotgun (WGS) entry which is preliminary data.</text>
</comment>
<name>A0A923KWK7_9BURK</name>
<evidence type="ECO:0000313" key="5">
    <source>
        <dbReference type="Proteomes" id="UP000612361"/>
    </source>
</evidence>
<keyword evidence="5" id="KW-1185">Reference proteome</keyword>
<evidence type="ECO:0000313" key="4">
    <source>
        <dbReference type="EMBL" id="MBC3936667.1"/>
    </source>
</evidence>
<dbReference type="InterPro" id="IPR016181">
    <property type="entry name" value="Acyl_CoA_acyltransferase"/>
</dbReference>
<dbReference type="InterPro" id="IPR000182">
    <property type="entry name" value="GNAT_dom"/>
</dbReference>
<evidence type="ECO:0000256" key="1">
    <source>
        <dbReference type="ARBA" id="ARBA00022679"/>
    </source>
</evidence>
<dbReference type="SUPFAM" id="SSF55729">
    <property type="entry name" value="Acyl-CoA N-acyltransferases (Nat)"/>
    <property type="match status" value="1"/>
</dbReference>
<keyword evidence="1" id="KW-0808">Transferase</keyword>
<dbReference type="PANTHER" id="PTHR43877:SF2">
    <property type="entry name" value="AMINOALKYLPHOSPHONATE N-ACETYLTRANSFERASE-RELATED"/>
    <property type="match status" value="1"/>
</dbReference>